<evidence type="ECO:0000313" key="1">
    <source>
        <dbReference type="EMBL" id="RRO12828.1"/>
    </source>
</evidence>
<dbReference type="AlphaFoldDB" id="A0A3R8NTK7"/>
<dbReference type="RefSeq" id="WP_125092924.1">
    <property type="nucleotide sequence ID" value="NZ_RSAA01000035.1"/>
</dbReference>
<evidence type="ECO:0000313" key="2">
    <source>
        <dbReference type="Proteomes" id="UP000274515"/>
    </source>
</evidence>
<accession>A0A3R8NTK7</accession>
<dbReference type="Proteomes" id="UP000274515">
    <property type="component" value="Unassembled WGS sequence"/>
</dbReference>
<proteinExistence type="predicted"/>
<protein>
    <submittedName>
        <fullName evidence="1">Uncharacterized protein</fullName>
    </submittedName>
</protein>
<name>A0A3R8NTK7_9PSEU</name>
<keyword evidence="2" id="KW-1185">Reference proteome</keyword>
<dbReference type="EMBL" id="RSAA01000035">
    <property type="protein sequence ID" value="RRO12828.1"/>
    <property type="molecule type" value="Genomic_DNA"/>
</dbReference>
<comment type="caution">
    <text evidence="1">The sequence shown here is derived from an EMBL/GenBank/DDBJ whole genome shotgun (WGS) entry which is preliminary data.</text>
</comment>
<reference evidence="1 2" key="1">
    <citation type="submission" date="2018-11" db="EMBL/GenBank/DDBJ databases">
        <title>Saccharopolyspora rhizosphaerae sp. nov., an actinomycete isolated from rhizosphere soil in Thailand.</title>
        <authorList>
            <person name="Intra B."/>
            <person name="Euanorasetr J."/>
            <person name="Take A."/>
            <person name="Inahashi Y."/>
            <person name="Mori M."/>
            <person name="Panbangred W."/>
            <person name="Matsumoto A."/>
        </authorList>
    </citation>
    <scope>NUCLEOTIDE SEQUENCE [LARGE SCALE GENOMIC DNA]</scope>
    <source>
        <strain evidence="1 2">H219</strain>
    </source>
</reference>
<sequence>MSGDGWALYSWSQVVDWSTRQLGYAEVVASYESEIAAADHIVRARNMLHDDAEREERCRLLSA</sequence>
<dbReference type="OrthoDB" id="5119642at2"/>
<organism evidence="1 2">
    <name type="scientific">Saccharopolyspora rhizosphaerae</name>
    <dbReference type="NCBI Taxonomy" id="2492662"/>
    <lineage>
        <taxon>Bacteria</taxon>
        <taxon>Bacillati</taxon>
        <taxon>Actinomycetota</taxon>
        <taxon>Actinomycetes</taxon>
        <taxon>Pseudonocardiales</taxon>
        <taxon>Pseudonocardiaceae</taxon>
        <taxon>Saccharopolyspora</taxon>
    </lineage>
</organism>
<gene>
    <name evidence="1" type="ORF">EIL87_24405</name>
</gene>